<feature type="transmembrane region" description="Helical" evidence="6">
    <location>
        <begin position="12"/>
        <end position="35"/>
    </location>
</feature>
<reference evidence="8" key="1">
    <citation type="submission" date="2025-08" db="UniProtKB">
        <authorList>
            <consortium name="RefSeq"/>
        </authorList>
    </citation>
    <scope>IDENTIFICATION</scope>
    <source>
        <tissue evidence="8">Gonads</tissue>
    </source>
</reference>
<gene>
    <name evidence="8" type="primary">LOC115883638</name>
</gene>
<organism evidence="7 8">
    <name type="scientific">Sitophilus oryzae</name>
    <name type="common">Rice weevil</name>
    <name type="synonym">Curculio oryzae</name>
    <dbReference type="NCBI Taxonomy" id="7048"/>
    <lineage>
        <taxon>Eukaryota</taxon>
        <taxon>Metazoa</taxon>
        <taxon>Ecdysozoa</taxon>
        <taxon>Arthropoda</taxon>
        <taxon>Hexapoda</taxon>
        <taxon>Insecta</taxon>
        <taxon>Pterygota</taxon>
        <taxon>Neoptera</taxon>
        <taxon>Endopterygota</taxon>
        <taxon>Coleoptera</taxon>
        <taxon>Polyphaga</taxon>
        <taxon>Cucujiformia</taxon>
        <taxon>Curculionidae</taxon>
        <taxon>Dryophthorinae</taxon>
        <taxon>Sitophilus</taxon>
    </lineage>
</organism>
<dbReference type="InterPro" id="IPR003409">
    <property type="entry name" value="MORN"/>
</dbReference>
<evidence type="ECO:0000313" key="8">
    <source>
        <dbReference type="RefSeq" id="XP_030757871.1"/>
    </source>
</evidence>
<dbReference type="InterPro" id="IPR052472">
    <property type="entry name" value="MORN3"/>
</dbReference>
<evidence type="ECO:0000256" key="4">
    <source>
        <dbReference type="ARBA" id="ARBA00039854"/>
    </source>
</evidence>
<keyword evidence="7" id="KW-1185">Reference proteome</keyword>
<evidence type="ECO:0000256" key="2">
    <source>
        <dbReference type="ARBA" id="ARBA00022737"/>
    </source>
</evidence>
<dbReference type="AlphaFoldDB" id="A0A6J2Y3M7"/>
<proteinExistence type="predicted"/>
<comment type="function">
    <text evidence="5">Assembles a suppression complex (suppresome) by tethering SIRT1 and MDM2 to regulate composite modifications of p53/TP53. Confers both deacetylation-mediated functional inactivation, by SIRT1, and ubiquitination-dependent degradation, by MDM2, of p53/TP53, promoting a proliferative and cell survival behaviors. May play a role in the regulation of spermatogenesis.</text>
</comment>
<comment type="subcellular location">
    <subcellularLocation>
        <location evidence="1">Cytoplasmic vesicle</location>
        <location evidence="1">Secretory vesicle</location>
        <location evidence="1">Acrosome</location>
    </subcellularLocation>
</comment>
<dbReference type="SUPFAM" id="SSF82185">
    <property type="entry name" value="Histone H3 K4-specific methyltransferase SET7/9 N-terminal domain"/>
    <property type="match status" value="2"/>
</dbReference>
<dbReference type="PANTHER" id="PTHR46511:SF1">
    <property type="entry name" value="MORN REPEAT-CONTAINING PROTEIN 3"/>
    <property type="match status" value="1"/>
</dbReference>
<keyword evidence="6" id="KW-1133">Transmembrane helix</keyword>
<name>A0A6J2Y3M7_SITOR</name>
<sequence>MMGFLDIFSTVTSLLCFFDVLSFYTLNVLTSLLIIQNTMPFLKERNILTRSRVLEDMTKKNGFRRTIYNTVGDRYIGEWKDDKKSGKGIILTRNDDLYEGDMERNFRHGFGVLSKKIPNTEVYQLCYRGDWKNGKMHGTGLRIYPDNSFYLGQFCNGKRHWHGQQWFPDGAFFDGYFENDKRNGVGVFVQANGNRYEGEWRDDLKHGNGLFFHLDNGQLQDGVWVDDWCVHSVLRDINYRQCSIAPTIYPVPQIALKHVEGLCMLTRERILLGYKETCDPYELLIYQSIYDSDKLFEISLDKERYELRASTYS</sequence>
<evidence type="ECO:0000256" key="6">
    <source>
        <dbReference type="SAM" id="Phobius"/>
    </source>
</evidence>
<dbReference type="Proteomes" id="UP000504635">
    <property type="component" value="Unplaced"/>
</dbReference>
<dbReference type="InParanoid" id="A0A6J2Y3M7"/>
<evidence type="ECO:0000256" key="1">
    <source>
        <dbReference type="ARBA" id="ARBA00004218"/>
    </source>
</evidence>
<keyword evidence="6" id="KW-0472">Membrane</keyword>
<dbReference type="GO" id="GO:0001669">
    <property type="term" value="C:acrosomal vesicle"/>
    <property type="evidence" value="ECO:0007669"/>
    <property type="project" value="UniProtKB-SubCell"/>
</dbReference>
<evidence type="ECO:0000256" key="3">
    <source>
        <dbReference type="ARBA" id="ARBA00023329"/>
    </source>
</evidence>
<dbReference type="PANTHER" id="PTHR46511">
    <property type="entry name" value="MORN REPEAT-CONTAINING PROTEIN 3"/>
    <property type="match status" value="1"/>
</dbReference>
<dbReference type="SMART" id="SM00698">
    <property type="entry name" value="MORN"/>
    <property type="match status" value="6"/>
</dbReference>
<keyword evidence="2" id="KW-0677">Repeat</keyword>
<dbReference type="GeneID" id="115883638"/>
<dbReference type="OrthoDB" id="270720at2759"/>
<keyword evidence="6" id="KW-0812">Transmembrane</keyword>
<evidence type="ECO:0000313" key="7">
    <source>
        <dbReference type="Proteomes" id="UP000504635"/>
    </source>
</evidence>
<dbReference type="RefSeq" id="XP_030757871.1">
    <property type="nucleotide sequence ID" value="XM_030902011.1"/>
</dbReference>
<dbReference type="Pfam" id="PF02493">
    <property type="entry name" value="MORN"/>
    <property type="match status" value="6"/>
</dbReference>
<dbReference type="Gene3D" id="2.20.110.10">
    <property type="entry name" value="Histone H3 K4-specific methyltransferase SET7/9 N-terminal domain"/>
    <property type="match status" value="3"/>
</dbReference>
<accession>A0A6J2Y3M7</accession>
<evidence type="ECO:0000256" key="5">
    <source>
        <dbReference type="ARBA" id="ARBA00045851"/>
    </source>
</evidence>
<dbReference type="KEGG" id="soy:115883638"/>
<keyword evidence="3" id="KW-0968">Cytoplasmic vesicle</keyword>
<protein>
    <recommendedName>
        <fullName evidence="4">MORN repeat-containing protein 3</fullName>
    </recommendedName>
</protein>